<protein>
    <recommendedName>
        <fullName evidence="4">YtxH domain-containing protein</fullName>
    </recommendedName>
</protein>
<dbReference type="EMBL" id="OUNR01000016">
    <property type="protein sequence ID" value="SPP65288.1"/>
    <property type="molecule type" value="Genomic_DNA"/>
</dbReference>
<accession>A0A330L6E0</accession>
<keyword evidence="1" id="KW-0812">Transmembrane</keyword>
<evidence type="ECO:0000256" key="1">
    <source>
        <dbReference type="SAM" id="Phobius"/>
    </source>
</evidence>
<dbReference type="InterPro" id="IPR052928">
    <property type="entry name" value="Desiccation-related_membrane"/>
</dbReference>
<feature type="transmembrane region" description="Helical" evidence="1">
    <location>
        <begin position="12"/>
        <end position="30"/>
    </location>
</feature>
<evidence type="ECO:0000313" key="2">
    <source>
        <dbReference type="EMBL" id="SPP65288.1"/>
    </source>
</evidence>
<dbReference type="OrthoDB" id="9813545at2"/>
<sequence>MSEQGKQAAKVAAMIAGGAVIGAGLGLLFAPKSGVETRRDIGRYAKKAQVQATRWGRTVQSGVQDVMNRSKQLVQRREARPVVEAA</sequence>
<keyword evidence="1" id="KW-0472">Membrane</keyword>
<dbReference type="InParanoid" id="A0A330L6E0"/>
<dbReference type="Proteomes" id="UP000248168">
    <property type="component" value="Unassembled WGS sequence"/>
</dbReference>
<dbReference type="PANTHER" id="PTHR35792">
    <property type="entry name" value="GENERAL STRESS PROTEIN"/>
    <property type="match status" value="1"/>
</dbReference>
<dbReference type="InterPro" id="IPR024623">
    <property type="entry name" value="YtxH"/>
</dbReference>
<keyword evidence="3" id="KW-1185">Reference proteome</keyword>
<evidence type="ECO:0008006" key="4">
    <source>
        <dbReference type="Google" id="ProtNLM"/>
    </source>
</evidence>
<evidence type="ECO:0000313" key="3">
    <source>
        <dbReference type="Proteomes" id="UP000248168"/>
    </source>
</evidence>
<dbReference type="AlphaFoldDB" id="A0A330L6E0"/>
<name>A0A330L6E0_9BACT</name>
<dbReference type="RefSeq" id="WP_121989595.1">
    <property type="nucleotide sequence ID" value="NZ_OUNR01000016.1"/>
</dbReference>
<organism evidence="2 3">
    <name type="scientific">Nitrospira lenta</name>
    <dbReference type="NCBI Taxonomy" id="1436998"/>
    <lineage>
        <taxon>Bacteria</taxon>
        <taxon>Pseudomonadati</taxon>
        <taxon>Nitrospirota</taxon>
        <taxon>Nitrospiria</taxon>
        <taxon>Nitrospirales</taxon>
        <taxon>Nitrospiraceae</taxon>
        <taxon>Nitrospira</taxon>
    </lineage>
</organism>
<dbReference type="PANTHER" id="PTHR35792:SF2">
    <property type="entry name" value="GENERAL STRESS PROTEIN"/>
    <property type="match status" value="1"/>
</dbReference>
<keyword evidence="1" id="KW-1133">Transmembrane helix</keyword>
<reference evidence="3" key="1">
    <citation type="submission" date="2018-04" db="EMBL/GenBank/DDBJ databases">
        <authorList>
            <person name="Lucker S."/>
            <person name="Sakoula D."/>
        </authorList>
    </citation>
    <scope>NUCLEOTIDE SEQUENCE [LARGE SCALE GENOMIC DNA]</scope>
</reference>
<gene>
    <name evidence="2" type="ORF">NITLEN_30202</name>
</gene>
<proteinExistence type="predicted"/>
<dbReference type="Pfam" id="PF12732">
    <property type="entry name" value="YtxH"/>
    <property type="match status" value="1"/>
</dbReference>